<gene>
    <name evidence="1" type="ORF">QWM81_03415</name>
</gene>
<protein>
    <submittedName>
        <fullName evidence="1">Uncharacterized protein</fullName>
    </submittedName>
</protein>
<comment type="caution">
    <text evidence="1">The sequence shown here is derived from an EMBL/GenBank/DDBJ whole genome shotgun (WGS) entry which is preliminary data.</text>
</comment>
<proteinExistence type="predicted"/>
<dbReference type="EMBL" id="JAUEPL010000003">
    <property type="protein sequence ID" value="MDN3293110.1"/>
    <property type="molecule type" value="Genomic_DNA"/>
</dbReference>
<accession>A0ABT7Z0W9</accession>
<name>A0ABT7Z0W9_9ACTN</name>
<evidence type="ECO:0000313" key="2">
    <source>
        <dbReference type="Proteomes" id="UP001174050"/>
    </source>
</evidence>
<keyword evidence="2" id="KW-1185">Reference proteome</keyword>
<reference evidence="1" key="1">
    <citation type="submission" date="2023-06" db="EMBL/GenBank/DDBJ databases">
        <title>WGS-Sequencing of Streptomyces ficellus isolate 21 collected from sand in Gara Djebilet Iron Mine in Algeria.</title>
        <authorList>
            <person name="Zegers G.P."/>
            <person name="Gomez A."/>
            <person name="Gueddou A."/>
            <person name="Zahara A.F."/>
            <person name="Worth M."/>
            <person name="Sevigny J.L."/>
            <person name="Tisa L."/>
        </authorList>
    </citation>
    <scope>NUCLEOTIDE SEQUENCE</scope>
    <source>
        <strain evidence="1">AS11</strain>
    </source>
</reference>
<dbReference type="Proteomes" id="UP001174050">
    <property type="component" value="Unassembled WGS sequence"/>
</dbReference>
<organism evidence="1 2">
    <name type="scientific">Streptomyces ficellus</name>
    <dbReference type="NCBI Taxonomy" id="1977088"/>
    <lineage>
        <taxon>Bacteria</taxon>
        <taxon>Bacillati</taxon>
        <taxon>Actinomycetota</taxon>
        <taxon>Actinomycetes</taxon>
        <taxon>Kitasatosporales</taxon>
        <taxon>Streptomycetaceae</taxon>
        <taxon>Streptomyces</taxon>
    </lineage>
</organism>
<evidence type="ECO:0000313" key="1">
    <source>
        <dbReference type="EMBL" id="MDN3293110.1"/>
    </source>
</evidence>
<dbReference type="RefSeq" id="WP_290109939.1">
    <property type="nucleotide sequence ID" value="NZ_JAUEPL010000003.1"/>
</dbReference>
<sequence length="79" mass="8280">MSVRELPWTGVDGKRCYVIGDGDGPVSRLADDIEAAQIGLARHLLGRAERAQPQDNDLLALIAQLADAVGGALRVTEGG</sequence>